<feature type="region of interest" description="Disordered" evidence="7">
    <location>
        <begin position="60"/>
        <end position="97"/>
    </location>
</feature>
<dbReference type="GO" id="GO:0006412">
    <property type="term" value="P:translation"/>
    <property type="evidence" value="ECO:0007669"/>
    <property type="project" value="InterPro"/>
</dbReference>
<evidence type="ECO:0000256" key="3">
    <source>
        <dbReference type="ARBA" id="ARBA00022884"/>
    </source>
</evidence>
<dbReference type="InterPro" id="IPR001648">
    <property type="entry name" value="Ribosomal_bS18"/>
</dbReference>
<dbReference type="NCBIfam" id="TIGR00165">
    <property type="entry name" value="S18"/>
    <property type="match status" value="1"/>
</dbReference>
<dbReference type="PANTHER" id="PTHR13479">
    <property type="entry name" value="30S RIBOSOMAL PROTEIN S18"/>
    <property type="match status" value="1"/>
</dbReference>
<reference evidence="8" key="1">
    <citation type="submission" date="2021-01" db="EMBL/GenBank/DDBJ databases">
        <authorList>
            <person name="Corre E."/>
            <person name="Pelletier E."/>
            <person name="Niang G."/>
            <person name="Scheremetjew M."/>
            <person name="Finn R."/>
            <person name="Kale V."/>
            <person name="Holt S."/>
            <person name="Cochrane G."/>
            <person name="Meng A."/>
            <person name="Brown T."/>
            <person name="Cohen L."/>
        </authorList>
    </citation>
    <scope>NUCLEOTIDE SEQUENCE</scope>
    <source>
        <strain evidence="8">SAG 63-3</strain>
    </source>
</reference>
<dbReference type="Gene3D" id="4.10.640.10">
    <property type="entry name" value="Ribosomal protein S18"/>
    <property type="match status" value="1"/>
</dbReference>
<evidence type="ECO:0000256" key="6">
    <source>
        <dbReference type="ARBA" id="ARBA00035266"/>
    </source>
</evidence>
<keyword evidence="4" id="KW-0689">Ribosomal protein</keyword>
<evidence type="ECO:0000256" key="1">
    <source>
        <dbReference type="ARBA" id="ARBA00005589"/>
    </source>
</evidence>
<dbReference type="Pfam" id="PF01084">
    <property type="entry name" value="Ribosomal_S18"/>
    <property type="match status" value="1"/>
</dbReference>
<dbReference type="AlphaFoldDB" id="A0A7S0YAM9"/>
<dbReference type="PANTHER" id="PTHR13479:SF40">
    <property type="entry name" value="SMALL RIBOSOMAL SUBUNIT PROTEIN BS18M"/>
    <property type="match status" value="1"/>
</dbReference>
<dbReference type="GO" id="GO:0003735">
    <property type="term" value="F:structural constituent of ribosome"/>
    <property type="evidence" value="ECO:0007669"/>
    <property type="project" value="InterPro"/>
</dbReference>
<dbReference type="GO" id="GO:0005763">
    <property type="term" value="C:mitochondrial small ribosomal subunit"/>
    <property type="evidence" value="ECO:0007669"/>
    <property type="project" value="TreeGrafter"/>
</dbReference>
<organism evidence="8">
    <name type="scientific">Polytomella parva</name>
    <dbReference type="NCBI Taxonomy" id="51329"/>
    <lineage>
        <taxon>Eukaryota</taxon>
        <taxon>Viridiplantae</taxon>
        <taxon>Chlorophyta</taxon>
        <taxon>core chlorophytes</taxon>
        <taxon>Chlorophyceae</taxon>
        <taxon>CS clade</taxon>
        <taxon>Chlamydomonadales</taxon>
        <taxon>Chlamydomonadaceae</taxon>
        <taxon>Polytomella</taxon>
    </lineage>
</organism>
<keyword evidence="3" id="KW-0694">RNA-binding</keyword>
<comment type="similarity">
    <text evidence="1">Belongs to the bacterial ribosomal protein bS18 family.</text>
</comment>
<evidence type="ECO:0000256" key="7">
    <source>
        <dbReference type="SAM" id="MobiDB-lite"/>
    </source>
</evidence>
<keyword evidence="5" id="KW-0687">Ribonucleoprotein</keyword>
<accession>A0A7S0YAM9</accession>
<evidence type="ECO:0000256" key="4">
    <source>
        <dbReference type="ARBA" id="ARBA00022980"/>
    </source>
</evidence>
<evidence type="ECO:0000256" key="2">
    <source>
        <dbReference type="ARBA" id="ARBA00011458"/>
    </source>
</evidence>
<comment type="subunit">
    <text evidence="2">Part of the 30S ribosomal subunit.</text>
</comment>
<proteinExistence type="inferred from homology"/>
<feature type="compositionally biased region" description="Low complexity" evidence="7">
    <location>
        <begin position="74"/>
        <end position="88"/>
    </location>
</feature>
<dbReference type="GO" id="GO:0070181">
    <property type="term" value="F:small ribosomal subunit rRNA binding"/>
    <property type="evidence" value="ECO:0007669"/>
    <property type="project" value="TreeGrafter"/>
</dbReference>
<protein>
    <recommendedName>
        <fullName evidence="6">Small ribosomal subunit protein bS18c</fullName>
    </recommendedName>
</protein>
<name>A0A7S0YAM9_9CHLO</name>
<evidence type="ECO:0000313" key="8">
    <source>
        <dbReference type="EMBL" id="CAD8769592.1"/>
    </source>
</evidence>
<gene>
    <name evidence="8" type="ORF">PPAR00522_LOCUS5990</name>
</gene>
<dbReference type="InterPro" id="IPR036870">
    <property type="entry name" value="Ribosomal_bS18_sf"/>
</dbReference>
<dbReference type="SUPFAM" id="SSF46911">
    <property type="entry name" value="Ribosomal protein S18"/>
    <property type="match status" value="1"/>
</dbReference>
<evidence type="ECO:0000256" key="5">
    <source>
        <dbReference type="ARBA" id="ARBA00023274"/>
    </source>
</evidence>
<dbReference type="EMBL" id="HBFM01009381">
    <property type="protein sequence ID" value="CAD8769592.1"/>
    <property type="molecule type" value="Transcribed_RNA"/>
</dbReference>
<sequence length="268" mass="29800">MALRQIFQNVLNVKSNISAQAVTLTSVKAYSSDSKFSAENLFSYLKDKFVAEKRKKFESEAASIDSVAAPPLPSDVDSAVSESAAPTSTPAPPEPKPYEAMIDPKYGYAAIGGWSVKKSENPADPKSTAAAPISTVHPRLHPRKTFYPGDTYSAQDLNPFADQVAGRTNFRKKSRPSHEEVEALVDYKNVSFLQQFLSPAGRIQPRRHTKLTRELQDKMAKSIKLARVLGLMAGEARLDKLHLTRVRQEELHQYHQRQAVEKKDTMSS</sequence>